<feature type="transmembrane region" description="Helical" evidence="1">
    <location>
        <begin position="139"/>
        <end position="163"/>
    </location>
</feature>
<feature type="transmembrane region" description="Helical" evidence="1">
    <location>
        <begin position="97"/>
        <end position="118"/>
    </location>
</feature>
<keyword evidence="1" id="KW-1133">Transmembrane helix</keyword>
<sequence length="287" mass="33056">MWDNILFYVIFISQILLISYYFPKKIQARTRYVLDNYPPQTYPKLYPKPQAAYKKGLRNFMVINYLITAAGAVMLVLYAMLSSEYSANGKHAESLPIFFGLCQYIPYFLMEISGFRQFKLMRQANISSQRRAELTPRRLFTFISPAVVVAAIVLYLTFILLELSLSGYQLTADSIVRIAAITLCNLLLGGIIFWNIYGQKLDPHQSFQDRNRQIGFSVKSLVYISMALSFYLLALKAMKVHELEYLEIILNSLYFQLLAAFAIATILRMLKVGDINFDVYKKEPDSN</sequence>
<keyword evidence="1" id="KW-0812">Transmembrane</keyword>
<evidence type="ECO:0000256" key="1">
    <source>
        <dbReference type="SAM" id="Phobius"/>
    </source>
</evidence>
<dbReference type="EMBL" id="CP059693">
    <property type="protein sequence ID" value="WDE14002.1"/>
    <property type="molecule type" value="Genomic_DNA"/>
</dbReference>
<accession>A0ABY7VLC9</accession>
<name>A0ABY7VLC9_9GAMM</name>
<keyword evidence="1" id="KW-0472">Membrane</keyword>
<dbReference type="RefSeq" id="WP_274054462.1">
    <property type="nucleotide sequence ID" value="NZ_CP059693.1"/>
</dbReference>
<feature type="transmembrane region" description="Helical" evidence="1">
    <location>
        <begin position="218"/>
        <end position="236"/>
    </location>
</feature>
<feature type="transmembrane region" description="Helical" evidence="1">
    <location>
        <begin position="6"/>
        <end position="22"/>
    </location>
</feature>
<organism evidence="2 3">
    <name type="scientific">Thalassomonas haliotis</name>
    <dbReference type="NCBI Taxonomy" id="485448"/>
    <lineage>
        <taxon>Bacteria</taxon>
        <taxon>Pseudomonadati</taxon>
        <taxon>Pseudomonadota</taxon>
        <taxon>Gammaproteobacteria</taxon>
        <taxon>Alteromonadales</taxon>
        <taxon>Colwelliaceae</taxon>
        <taxon>Thalassomonas</taxon>
    </lineage>
</organism>
<feature type="transmembrane region" description="Helical" evidence="1">
    <location>
        <begin position="248"/>
        <end position="267"/>
    </location>
</feature>
<feature type="transmembrane region" description="Helical" evidence="1">
    <location>
        <begin position="175"/>
        <end position="197"/>
    </location>
</feature>
<dbReference type="Proteomes" id="UP001215231">
    <property type="component" value="Chromosome"/>
</dbReference>
<evidence type="ECO:0000313" key="2">
    <source>
        <dbReference type="EMBL" id="WDE14002.1"/>
    </source>
</evidence>
<protein>
    <recommendedName>
        <fullName evidence="4">Beta-carotene 15,15'-monooxygenase</fullName>
    </recommendedName>
</protein>
<feature type="transmembrane region" description="Helical" evidence="1">
    <location>
        <begin position="62"/>
        <end position="81"/>
    </location>
</feature>
<reference evidence="2 3" key="1">
    <citation type="journal article" date="2022" name="Mar. Drugs">
        <title>Bioassay-Guided Fractionation Leads to the Detection of Cholic Acid Generated by the Rare Thalassomonas sp.</title>
        <authorList>
            <person name="Pheiffer F."/>
            <person name="Schneider Y.K."/>
            <person name="Hansen E.H."/>
            <person name="Andersen J.H."/>
            <person name="Isaksson J."/>
            <person name="Busche T."/>
            <person name="R C."/>
            <person name="Kalinowski J."/>
            <person name="Zyl L.V."/>
            <person name="Trindade M."/>
        </authorList>
    </citation>
    <scope>NUCLEOTIDE SEQUENCE [LARGE SCALE GENOMIC DNA]</scope>
    <source>
        <strain evidence="2 3">A5K-61T</strain>
    </source>
</reference>
<gene>
    <name evidence="2" type="ORF">H3N35_11500</name>
</gene>
<evidence type="ECO:0008006" key="4">
    <source>
        <dbReference type="Google" id="ProtNLM"/>
    </source>
</evidence>
<keyword evidence="3" id="KW-1185">Reference proteome</keyword>
<evidence type="ECO:0000313" key="3">
    <source>
        <dbReference type="Proteomes" id="UP001215231"/>
    </source>
</evidence>
<proteinExistence type="predicted"/>